<evidence type="ECO:0000313" key="8">
    <source>
        <dbReference type="Proteomes" id="UP000185860"/>
    </source>
</evidence>
<dbReference type="GO" id="GO:0016020">
    <property type="term" value="C:membrane"/>
    <property type="evidence" value="ECO:0007669"/>
    <property type="project" value="UniProtKB-SubCell"/>
</dbReference>
<protein>
    <recommendedName>
        <fullName evidence="9">General secretion pathway protein GspH</fullName>
    </recommendedName>
</protein>
<comment type="subcellular location">
    <subcellularLocation>
        <location evidence="1">Membrane</location>
        <topology evidence="1">Single-pass membrane protein</topology>
    </subcellularLocation>
</comment>
<name>A0A1U7ISN3_9CYAN</name>
<reference evidence="7 8" key="1">
    <citation type="submission" date="2016-11" db="EMBL/GenBank/DDBJ databases">
        <title>Draft Genome Sequences of Nine Cyanobacterial Strains from Diverse Habitats.</title>
        <authorList>
            <person name="Zhu T."/>
            <person name="Hou S."/>
            <person name="Lu X."/>
            <person name="Hess W.R."/>
        </authorList>
    </citation>
    <scope>NUCLEOTIDE SEQUENCE [LARGE SCALE GENOMIC DNA]</scope>
    <source>
        <strain evidence="7 8">IAM M-71</strain>
    </source>
</reference>
<keyword evidence="2" id="KW-0488">Methylation</keyword>
<evidence type="ECO:0000256" key="1">
    <source>
        <dbReference type="ARBA" id="ARBA00004167"/>
    </source>
</evidence>
<dbReference type="Gene3D" id="3.30.700.10">
    <property type="entry name" value="Glycoprotein, Type 4 Pilin"/>
    <property type="match status" value="1"/>
</dbReference>
<dbReference type="SUPFAM" id="SSF54523">
    <property type="entry name" value="Pili subunits"/>
    <property type="match status" value="1"/>
</dbReference>
<dbReference type="Proteomes" id="UP000185860">
    <property type="component" value="Unassembled WGS sequence"/>
</dbReference>
<keyword evidence="5 6" id="KW-0472">Membrane</keyword>
<dbReference type="RefSeq" id="WP_073591836.1">
    <property type="nucleotide sequence ID" value="NZ_MRCE01000002.1"/>
</dbReference>
<proteinExistence type="predicted"/>
<comment type="caution">
    <text evidence="7">The sequence shown here is derived from an EMBL/GenBank/DDBJ whole genome shotgun (WGS) entry which is preliminary data.</text>
</comment>
<evidence type="ECO:0000256" key="2">
    <source>
        <dbReference type="ARBA" id="ARBA00022481"/>
    </source>
</evidence>
<organism evidence="7 8">
    <name type="scientific">[Phormidium ambiguum] IAM M-71</name>
    <dbReference type="NCBI Taxonomy" id="454136"/>
    <lineage>
        <taxon>Bacteria</taxon>
        <taxon>Bacillati</taxon>
        <taxon>Cyanobacteriota</taxon>
        <taxon>Cyanophyceae</taxon>
        <taxon>Oscillatoriophycideae</taxon>
        <taxon>Aerosakkonematales</taxon>
        <taxon>Aerosakkonemataceae</taxon>
        <taxon>Floridanema</taxon>
    </lineage>
</organism>
<dbReference type="InterPro" id="IPR031975">
    <property type="entry name" value="Pilin_GH"/>
</dbReference>
<dbReference type="PANTHER" id="PTHR30093:SF44">
    <property type="entry name" value="TYPE II SECRETION SYSTEM CORE PROTEIN G"/>
    <property type="match status" value="1"/>
</dbReference>
<dbReference type="InterPro" id="IPR012902">
    <property type="entry name" value="N_methyl_site"/>
</dbReference>
<dbReference type="AlphaFoldDB" id="A0A1U7ISN3"/>
<dbReference type="InterPro" id="IPR045584">
    <property type="entry name" value="Pilin-like"/>
</dbReference>
<evidence type="ECO:0000256" key="5">
    <source>
        <dbReference type="ARBA" id="ARBA00023136"/>
    </source>
</evidence>
<evidence type="ECO:0000256" key="4">
    <source>
        <dbReference type="ARBA" id="ARBA00022989"/>
    </source>
</evidence>
<keyword evidence="4 6" id="KW-1133">Transmembrane helix</keyword>
<evidence type="ECO:0000313" key="7">
    <source>
        <dbReference type="EMBL" id="OKH40456.1"/>
    </source>
</evidence>
<evidence type="ECO:0000256" key="3">
    <source>
        <dbReference type="ARBA" id="ARBA00022692"/>
    </source>
</evidence>
<evidence type="ECO:0008006" key="9">
    <source>
        <dbReference type="Google" id="ProtNLM"/>
    </source>
</evidence>
<dbReference type="PANTHER" id="PTHR30093">
    <property type="entry name" value="GENERAL SECRETION PATHWAY PROTEIN G"/>
    <property type="match status" value="1"/>
</dbReference>
<sequence length="183" mass="19089">MNATFKTKFLLHLNQKKNASNEYGFTLIELLVVIIIIGILAAIALPSFLNQANKGKQAEGKQYVSSINKAQQAYYTETGTFVTTSDANAWASLAVGIKTQTSNYKYSLSAIGDSGVNALADATQISKALKNYTGVVGLIAPVAGADKTSQAVVCETKNAGEAPAAGTVNATEVVCPGNANPLK</sequence>
<feature type="transmembrane region" description="Helical" evidence="6">
    <location>
        <begin position="23"/>
        <end position="49"/>
    </location>
</feature>
<accession>A0A1U7ISN3</accession>
<dbReference type="OrthoDB" id="467711at2"/>
<dbReference type="STRING" id="454136.NIES2119_02215"/>
<gene>
    <name evidence="7" type="ORF">NIES2119_02215</name>
</gene>
<dbReference type="EMBL" id="MRCE01000002">
    <property type="protein sequence ID" value="OKH40456.1"/>
    <property type="molecule type" value="Genomic_DNA"/>
</dbReference>
<keyword evidence="3 6" id="KW-0812">Transmembrane</keyword>
<dbReference type="NCBIfam" id="TIGR02532">
    <property type="entry name" value="IV_pilin_GFxxxE"/>
    <property type="match status" value="1"/>
</dbReference>
<dbReference type="Pfam" id="PF07963">
    <property type="entry name" value="N_methyl"/>
    <property type="match status" value="1"/>
</dbReference>
<evidence type="ECO:0000256" key="6">
    <source>
        <dbReference type="SAM" id="Phobius"/>
    </source>
</evidence>
<dbReference type="Pfam" id="PF16734">
    <property type="entry name" value="Pilin_GH"/>
    <property type="match status" value="1"/>
</dbReference>